<dbReference type="InterPro" id="IPR027417">
    <property type="entry name" value="P-loop_NTPase"/>
</dbReference>
<gene>
    <name evidence="1" type="ORF">RFI_27166</name>
</gene>
<organism evidence="1 2">
    <name type="scientific">Reticulomyxa filosa</name>
    <dbReference type="NCBI Taxonomy" id="46433"/>
    <lineage>
        <taxon>Eukaryota</taxon>
        <taxon>Sar</taxon>
        <taxon>Rhizaria</taxon>
        <taxon>Retaria</taxon>
        <taxon>Foraminifera</taxon>
        <taxon>Monothalamids</taxon>
        <taxon>Reticulomyxidae</taxon>
        <taxon>Reticulomyxa</taxon>
    </lineage>
</organism>
<reference evidence="1 2" key="1">
    <citation type="journal article" date="2013" name="Curr. Biol.">
        <title>The Genome of the Foraminiferan Reticulomyxa filosa.</title>
        <authorList>
            <person name="Glockner G."/>
            <person name="Hulsmann N."/>
            <person name="Schleicher M."/>
            <person name="Noegel A.A."/>
            <person name="Eichinger L."/>
            <person name="Gallinger C."/>
            <person name="Pawlowski J."/>
            <person name="Sierra R."/>
            <person name="Euteneuer U."/>
            <person name="Pillet L."/>
            <person name="Moustafa A."/>
            <person name="Platzer M."/>
            <person name="Groth M."/>
            <person name="Szafranski K."/>
            <person name="Schliwa M."/>
        </authorList>
    </citation>
    <scope>NUCLEOTIDE SEQUENCE [LARGE SCALE GENOMIC DNA]</scope>
</reference>
<proteinExistence type="predicted"/>
<evidence type="ECO:0000313" key="2">
    <source>
        <dbReference type="Proteomes" id="UP000023152"/>
    </source>
</evidence>
<dbReference type="Gene3D" id="3.40.50.300">
    <property type="entry name" value="P-loop containing nucleotide triphosphate hydrolases"/>
    <property type="match status" value="1"/>
</dbReference>
<keyword evidence="2" id="KW-1185">Reference proteome</keyword>
<dbReference type="OrthoDB" id="41177at2759"/>
<dbReference type="SUPFAM" id="SSF52540">
    <property type="entry name" value="P-loop containing nucleoside triphosphate hydrolases"/>
    <property type="match status" value="1"/>
</dbReference>
<evidence type="ECO:0008006" key="3">
    <source>
        <dbReference type="Google" id="ProtNLM"/>
    </source>
</evidence>
<protein>
    <recommendedName>
        <fullName evidence="3">Sulfotransferase domain-containing protein</fullName>
    </recommendedName>
</protein>
<name>X6MAZ6_RETFI</name>
<dbReference type="Proteomes" id="UP000023152">
    <property type="component" value="Unassembled WGS sequence"/>
</dbReference>
<accession>X6MAZ6</accession>
<sequence>MFKFCLRHRFCVLLSLLGYMVMFFAFMNSETWKVLEKEVNGFSKIVEQRKIDVKHTLKNTYKNNPYNNKIRVYGLHHCPNVKKENPKVRPRKAFKKLAISGMYNSGTNALYSLLKSNCKPSKNYNEAVWQIKWGKHGYPYKIDEITLKKNASSFQLFSKELEEVLPVYVIRDPLTWIKSVCRNAYTIEFRSKMDKNPTFWQFMLCPRLLNVSSCKWHNQSFDTIADLWNQWYSMPFLYEQKPFVTQNQLFGLDFGFDIYSKQNLHVHFNWAPFLQTFPFADDLLIFDPVNWTLPDFNWSITSMKRYEESLFWWKNLHSHSALSLPFLMIRFEDLLFKPTQILSLLCQCIDGDFDPTNVSVPEAPSKDHGIETSNRSQALHTYGYHSYRYLDFYPFDLQFLQHNLNPKLVEMFGYDIPPLSTFNFTRLEKEWFSPKKRGEVQLFYELQNRIRSLKKKSSSTSRTSSSNITS</sequence>
<comment type="caution">
    <text evidence="1">The sequence shown here is derived from an EMBL/GenBank/DDBJ whole genome shotgun (WGS) entry which is preliminary data.</text>
</comment>
<evidence type="ECO:0000313" key="1">
    <source>
        <dbReference type="EMBL" id="ETO10210.1"/>
    </source>
</evidence>
<dbReference type="AlphaFoldDB" id="X6MAZ6"/>
<dbReference type="EMBL" id="ASPP01023588">
    <property type="protein sequence ID" value="ETO10210.1"/>
    <property type="molecule type" value="Genomic_DNA"/>
</dbReference>